<dbReference type="Proteomes" id="UP001589828">
    <property type="component" value="Unassembled WGS sequence"/>
</dbReference>
<proteinExistence type="predicted"/>
<accession>A0ABV6L0V2</accession>
<evidence type="ECO:0000313" key="2">
    <source>
        <dbReference type="Proteomes" id="UP001589828"/>
    </source>
</evidence>
<gene>
    <name evidence="1" type="ORF">ACFFGT_04085</name>
</gene>
<dbReference type="SUPFAM" id="SSF159501">
    <property type="entry name" value="EreA/ChaN-like"/>
    <property type="match status" value="1"/>
</dbReference>
<evidence type="ECO:0000313" key="1">
    <source>
        <dbReference type="EMBL" id="MFC0513360.1"/>
    </source>
</evidence>
<keyword evidence="2" id="KW-1185">Reference proteome</keyword>
<dbReference type="RefSeq" id="WP_377021228.1">
    <property type="nucleotide sequence ID" value="NZ_JBHLTS010000007.1"/>
</dbReference>
<dbReference type="Pfam" id="PF05139">
    <property type="entry name" value="Erythro_esteras"/>
    <property type="match status" value="1"/>
</dbReference>
<reference evidence="1 2" key="1">
    <citation type="submission" date="2024-09" db="EMBL/GenBank/DDBJ databases">
        <authorList>
            <person name="Sun Q."/>
            <person name="Mori K."/>
        </authorList>
    </citation>
    <scope>NUCLEOTIDE SEQUENCE [LARGE SCALE GENOMIC DNA]</scope>
    <source>
        <strain evidence="1 2">NCAIM B.02415</strain>
    </source>
</reference>
<dbReference type="EMBL" id="JBHLTS010000007">
    <property type="protein sequence ID" value="MFC0513360.1"/>
    <property type="molecule type" value="Genomic_DNA"/>
</dbReference>
<sequence>MKNVYVVIILLLSFNHVNAQKIQEIASKNIDEAIPAFEHISQFKNTEKVKLVGLGDVGEFVKESKRINTAFSAYLISEKKFRNIVLPADDWLLRPLNSYLTTSVPADTAKLDSLIKNTFSGIHKFRNPEFRSLMSWIKKYNSTHPKDMVNVFGVAPNATIPPSYFLSVYVLVVDEPYSRTLSEKWSDNATPDSAAYLDIQIWSTSLKNKKLSKLHQDLIARCDEDLRHNKSVLKHESIDQKFQPELLNARSRYMANQILKRLDQKTIFYSLNTDVVKADLTSSFVLNNHPYFSVGKYLAEDLKENYYVFATDFTGIAKLPVVDLLARNTGVETFDGSAQAKALSKKNDYLDRESDMDILKGYQPVLLPYLKGQQTDVMTDRNTPAVDGLFLFSNLSEINLAY</sequence>
<protein>
    <submittedName>
        <fullName evidence="1">Erythromycin esterase family protein</fullName>
    </submittedName>
</protein>
<dbReference type="InterPro" id="IPR007815">
    <property type="entry name" value="Emycin_Estase"/>
</dbReference>
<dbReference type="Gene3D" id="3.30.1870.10">
    <property type="entry name" value="EreA-like, domain 2"/>
    <property type="match status" value="1"/>
</dbReference>
<name>A0ABV6L0V2_9SPHI</name>
<organism evidence="1 2">
    <name type="scientific">Mucilaginibacter angelicae</name>
    <dbReference type="NCBI Taxonomy" id="869718"/>
    <lineage>
        <taxon>Bacteria</taxon>
        <taxon>Pseudomonadati</taxon>
        <taxon>Bacteroidota</taxon>
        <taxon>Sphingobacteriia</taxon>
        <taxon>Sphingobacteriales</taxon>
        <taxon>Sphingobacteriaceae</taxon>
        <taxon>Mucilaginibacter</taxon>
    </lineage>
</organism>
<comment type="caution">
    <text evidence="1">The sequence shown here is derived from an EMBL/GenBank/DDBJ whole genome shotgun (WGS) entry which is preliminary data.</text>
</comment>